<dbReference type="AlphaFoldDB" id="A0A915YPK2"/>
<dbReference type="InterPro" id="IPR051029">
    <property type="entry name" value="mRNA_Capping_Enz/RNA_Phosphat"/>
</dbReference>
<organism evidence="3 4">
    <name type="scientific">Rhizophagus irregularis</name>
    <dbReference type="NCBI Taxonomy" id="588596"/>
    <lineage>
        <taxon>Eukaryota</taxon>
        <taxon>Fungi</taxon>
        <taxon>Fungi incertae sedis</taxon>
        <taxon>Mucoromycota</taxon>
        <taxon>Glomeromycotina</taxon>
        <taxon>Glomeromycetes</taxon>
        <taxon>Glomerales</taxon>
        <taxon>Glomeraceae</taxon>
        <taxon>Rhizophagus</taxon>
    </lineage>
</organism>
<evidence type="ECO:0000313" key="4">
    <source>
        <dbReference type="Proteomes" id="UP000684084"/>
    </source>
</evidence>
<dbReference type="VEuPathDB" id="FungiDB:RhiirFUN_001498"/>
<dbReference type="VEuPathDB" id="FungiDB:RhiirFUN_001499"/>
<feature type="region of interest" description="Disordered" evidence="1">
    <location>
        <begin position="1231"/>
        <end position="1276"/>
    </location>
</feature>
<dbReference type="GO" id="GO:0004484">
    <property type="term" value="F:mRNA guanylyltransferase activity"/>
    <property type="evidence" value="ECO:0007669"/>
    <property type="project" value="InterPro"/>
</dbReference>
<feature type="region of interest" description="Disordered" evidence="1">
    <location>
        <begin position="985"/>
        <end position="1030"/>
    </location>
</feature>
<proteinExistence type="predicted"/>
<dbReference type="EMBL" id="CAGKOT010000001">
    <property type="protein sequence ID" value="CAB5300242.1"/>
    <property type="molecule type" value="Genomic_DNA"/>
</dbReference>
<gene>
    <name evidence="3" type="ORF">CHRIB12_LOCUS793</name>
</gene>
<reference evidence="3" key="1">
    <citation type="submission" date="2020-05" db="EMBL/GenBank/DDBJ databases">
        <authorList>
            <person name="Rincon C."/>
            <person name="Sanders R I."/>
            <person name="Robbins C."/>
            <person name="Chaturvedi A."/>
        </authorList>
    </citation>
    <scope>NUCLEOTIDE SEQUENCE</scope>
    <source>
        <strain evidence="3">CHB12</strain>
    </source>
</reference>
<feature type="compositionally biased region" description="Polar residues" evidence="1">
    <location>
        <begin position="441"/>
        <end position="452"/>
    </location>
</feature>
<feature type="compositionally biased region" description="Basic and acidic residues" evidence="1">
    <location>
        <begin position="574"/>
        <end position="587"/>
    </location>
</feature>
<feature type="compositionally biased region" description="Basic and acidic residues" evidence="1">
    <location>
        <begin position="453"/>
        <end position="464"/>
    </location>
</feature>
<feature type="compositionally biased region" description="Low complexity" evidence="1">
    <location>
        <begin position="1168"/>
        <end position="1181"/>
    </location>
</feature>
<feature type="region of interest" description="Disordered" evidence="1">
    <location>
        <begin position="904"/>
        <end position="931"/>
    </location>
</feature>
<evidence type="ECO:0000256" key="1">
    <source>
        <dbReference type="SAM" id="MobiDB-lite"/>
    </source>
</evidence>
<protein>
    <recommendedName>
        <fullName evidence="2">mRNA capping enzyme adenylation domain-containing protein</fullName>
    </recommendedName>
</protein>
<comment type="caution">
    <text evidence="3">The sequence shown here is derived from an EMBL/GenBank/DDBJ whole genome shotgun (WGS) entry which is preliminary data.</text>
</comment>
<feature type="region of interest" description="Disordered" evidence="1">
    <location>
        <begin position="1163"/>
        <end position="1183"/>
    </location>
</feature>
<name>A0A915YPK2_9GLOM</name>
<feature type="compositionally biased region" description="Polar residues" evidence="1">
    <location>
        <begin position="591"/>
        <end position="607"/>
    </location>
</feature>
<feature type="domain" description="mRNA capping enzyme adenylation" evidence="2">
    <location>
        <begin position="44"/>
        <end position="220"/>
    </location>
</feature>
<feature type="compositionally biased region" description="Basic and acidic residues" evidence="1">
    <location>
        <begin position="698"/>
        <end position="708"/>
    </location>
</feature>
<sequence>MAYSLNQRPDKIGVRLDDKYANSLSLRIKELLRYKHEEGFPGSQPVHFESGHVELLEKENYYVRDKSDGKRYIMFFTTVDGGTAFMMDESCQFRTLAGFKLPLRSNPNQMHNETMVDGEVIIDTDNNKRYLIFDLMVLNGITLIERPYNKRLGMLKADVLEPLNAELEKNMGMKTNLPLKFAIKPMELSYGLKCGNDGLVFVPVNHPYESTTCKKLLLWKPITKLTVDFKIKYFKEEIYELLIFDGRDHKLYDYLTIDSGLALQWQRNSPDGNIATFWYDKRWKTSRSHDGGWRFLRFVRDKNKADREKDVDRVWKCIQTAVPPEMLENRKPIIRENWKRRNPPPFPDAQPLPSPISQIQTPSINNAFESVSPSIPSKIYLYNNSNNNTQLVSPSISASESFAFSSEEQIIKSEPTESMDALTLSKFSQMLVTSPGKKSPTDATYFSYNSSDGNHENFKRRTSNDRSYFPPVHESKSPDQTGLSLPNMKPKDSQNCSSKVFKPPVQEMKSLDQRASMRPSIDTTCSTINNSMISPKNRLEKRSADVQYFPSNNEDVPMKDLMERDSPKTSPTPNRDHSLLKSDELIRNDIINHSSNEKVSNNESGNESNDKVVEQASSGDGLNWRERHRTFISSESNGSLNKQDNNYQQIEQEPNFEKEESSTEEDPWDQPEPNESPVSTKSQNNSQDYWAEEEGNEDEKKDDARGESGDSIEENNYLTRSISSPKLTKLPIFEQSQLRQDISPRELFTPIPVQDIETLQQQQQQKLSWKKFSATDSSLENTQPIKQIQPKPPLEQDNRLIPERLQNRLPNNGDIFSSPQLQLPNNNHVTSHKGIPEISFHSNVSSHAILFNEPLQLQNNMFTMGPQDLIQENTKASYNNIQRTSIQMKSPIPRDQIQEKNISTTSSLQQYKVPDNQSDPTQMHVPNQKTQPISVHSQLPLQSTNQFTTMEIRQLFPQTQDMQQIPSSSTRKVTLQNNLQESQQDIILTQPKLSESRQETSRQESRSTIILQQPRRQTISDSRSIVAPQSAPVQIRTPLQENRSMNPPQTQTQLMDSRSIFQSQVTTQETRQIQQEYQQFSNSQYIDKQKDLNMEQERFNHNSPNFQQALKPMPRRHTLSSTNNPLYHQNFSDSYHERQSSMMVSSYPPPRQEILSSGISFTSRSMSPPQQNFPTPTTTPQGLNTLSQIPEEHSHNNLTHLKFVNFMHNPSQELSQTTQQIQQSVKNVITNSNIPPVSRPTPQKRKSKGALDFILNAGGGSNLKRSKYDNEDNDAN</sequence>
<feature type="compositionally biased region" description="Polar residues" evidence="1">
    <location>
        <begin position="676"/>
        <end position="688"/>
    </location>
</feature>
<feature type="compositionally biased region" description="Polar residues" evidence="1">
    <location>
        <begin position="1009"/>
        <end position="1023"/>
    </location>
</feature>
<feature type="region of interest" description="Disordered" evidence="1">
    <location>
        <begin position="535"/>
        <end position="625"/>
    </location>
</feature>
<dbReference type="PANTHER" id="PTHR10367:SF17">
    <property type="entry name" value="MRNA-CAPPING ENZYME"/>
    <property type="match status" value="1"/>
</dbReference>
<feature type="compositionally biased region" description="Basic and acidic residues" evidence="1">
    <location>
        <begin position="556"/>
        <end position="567"/>
    </location>
</feature>
<dbReference type="OrthoDB" id="200924at2759"/>
<feature type="region of interest" description="Disordered" evidence="1">
    <location>
        <begin position="432"/>
        <end position="499"/>
    </location>
</feature>
<dbReference type="PANTHER" id="PTHR10367">
    <property type="entry name" value="MRNA-CAPPING ENZYME"/>
    <property type="match status" value="1"/>
</dbReference>
<dbReference type="Proteomes" id="UP000684084">
    <property type="component" value="Unassembled WGS sequence"/>
</dbReference>
<evidence type="ECO:0000313" key="3">
    <source>
        <dbReference type="EMBL" id="CAB5300242.1"/>
    </source>
</evidence>
<dbReference type="GO" id="GO:0006370">
    <property type="term" value="P:7-methylguanosine mRNA capping"/>
    <property type="evidence" value="ECO:0007669"/>
    <property type="project" value="InterPro"/>
</dbReference>
<dbReference type="GO" id="GO:0005524">
    <property type="term" value="F:ATP binding"/>
    <property type="evidence" value="ECO:0007669"/>
    <property type="project" value="InterPro"/>
</dbReference>
<accession>A0A915YPK2</accession>
<feature type="region of interest" description="Disordered" evidence="1">
    <location>
        <begin position="653"/>
        <end position="720"/>
    </location>
</feature>
<dbReference type="Pfam" id="PF01331">
    <property type="entry name" value="mRNA_cap_enzyme"/>
    <property type="match status" value="1"/>
</dbReference>
<feature type="compositionally biased region" description="Basic and acidic residues" evidence="1">
    <location>
        <begin position="994"/>
        <end position="1005"/>
    </location>
</feature>
<evidence type="ECO:0000259" key="2">
    <source>
        <dbReference type="Pfam" id="PF01331"/>
    </source>
</evidence>
<dbReference type="CDD" id="cd07895">
    <property type="entry name" value="Adenylation_mRNA_capping"/>
    <property type="match status" value="1"/>
</dbReference>
<dbReference type="InterPro" id="IPR001339">
    <property type="entry name" value="mRNA_cap_enzyme_adenylation"/>
</dbReference>